<protein>
    <recommendedName>
        <fullName evidence="4">Lipoprotein</fullName>
    </recommendedName>
</protein>
<feature type="compositionally biased region" description="Basic and acidic residues" evidence="1">
    <location>
        <begin position="79"/>
        <end position="91"/>
    </location>
</feature>
<dbReference type="PATRIC" id="fig|861299.3.peg.5213"/>
<dbReference type="AlphaFoldDB" id="W0RQG5"/>
<accession>W0RQG5</accession>
<dbReference type="EMBL" id="CP007129">
    <property type="protein sequence ID" value="AHG92692.1"/>
    <property type="molecule type" value="Genomic_DNA"/>
</dbReference>
<evidence type="ECO:0000313" key="3">
    <source>
        <dbReference type="Proteomes" id="UP000019151"/>
    </source>
</evidence>
<evidence type="ECO:0000313" key="2">
    <source>
        <dbReference type="EMBL" id="AHG92692.1"/>
    </source>
</evidence>
<sequence length="391" mass="42911">MSLRHAERSPEPRRLSRAAITLLIAACAEGGSSVGGASAGAQPPRVAVVDSVRVPLVDSAEAARRATVQDTMPLPPRDGTPRDTAGRDTARGDTTPRPARLGPKSGDRHPAFKGVDLALDSLWPVKNAPAPLPGSILPAKRIVAFYGNPKSKRMGILGEFPADEMLRKLDAEVAAWNAVDPAHPVQPALHVIVLVADAQPGPSGKYRTRHDSAMIEKVYGWARSRNALLFVDLQVGQSTLQAELPWIEKFLVRPDVHLGIDPEFSMKNGGIPGRRIGTYDAADINYASRFLSNLVEKHGLPPKILVVHRFTPAGVTHADKIALDPNVQIVMDMDGFGPPWMKRDTYWRDIKREPVQFAGWKQFTKRKNDKPPTSRAEILRLWPVPLYIQIQ</sequence>
<gene>
    <name evidence="2" type="ORF">J421_5157</name>
</gene>
<organism evidence="2 3">
    <name type="scientific">Gemmatirosa kalamazoonensis</name>
    <dbReference type="NCBI Taxonomy" id="861299"/>
    <lineage>
        <taxon>Bacteria</taxon>
        <taxon>Pseudomonadati</taxon>
        <taxon>Gemmatimonadota</taxon>
        <taxon>Gemmatimonadia</taxon>
        <taxon>Gemmatimonadales</taxon>
        <taxon>Gemmatimonadaceae</taxon>
        <taxon>Gemmatirosa</taxon>
    </lineage>
</organism>
<dbReference type="Proteomes" id="UP000019151">
    <property type="component" value="Plasmid 1"/>
</dbReference>
<dbReference type="KEGG" id="gba:J421_5157"/>
<dbReference type="InParanoid" id="W0RQG5"/>
<proteinExistence type="predicted"/>
<feature type="region of interest" description="Disordered" evidence="1">
    <location>
        <begin position="63"/>
        <end position="109"/>
    </location>
</feature>
<dbReference type="HOGENOM" id="CLU_037716_0_1_0"/>
<geneLocation type="plasmid" evidence="2 3">
    <name>1</name>
</geneLocation>
<dbReference type="RefSeq" id="WP_025414022.1">
    <property type="nucleotide sequence ID" value="NZ_CP007129.1"/>
</dbReference>
<keyword evidence="2" id="KW-0614">Plasmid</keyword>
<name>W0RQG5_9BACT</name>
<evidence type="ECO:0008006" key="4">
    <source>
        <dbReference type="Google" id="ProtNLM"/>
    </source>
</evidence>
<evidence type="ECO:0000256" key="1">
    <source>
        <dbReference type="SAM" id="MobiDB-lite"/>
    </source>
</evidence>
<reference evidence="2 3" key="1">
    <citation type="journal article" date="2014" name="Genome Announc.">
        <title>Genome Sequence and Methylome of Soil Bacterium Gemmatirosa kalamazoonensis KBS708T, a Member of the Rarely Cultivated Gemmatimonadetes Phylum.</title>
        <authorList>
            <person name="Debruyn J.M."/>
            <person name="Radosevich M."/>
            <person name="Wommack K.E."/>
            <person name="Polson S.W."/>
            <person name="Hauser L.J."/>
            <person name="Fawaz M.N."/>
            <person name="Korlach J."/>
            <person name="Tsai Y.C."/>
        </authorList>
    </citation>
    <scope>NUCLEOTIDE SEQUENCE [LARGE SCALE GENOMIC DNA]</scope>
    <source>
        <strain evidence="2 3">KBS708</strain>
        <plasmid evidence="3">Plasmid 1</plasmid>
    </source>
</reference>
<keyword evidence="3" id="KW-1185">Reference proteome</keyword>